<proteinExistence type="predicted"/>
<sequence>MEEEPRMCLIRFRAKFMEENMGVKKQVSGQNWPLAAKTKRLQFLFIA</sequence>
<reference evidence="1" key="1">
    <citation type="submission" date="2025-08" db="UniProtKB">
        <authorList>
            <consortium name="Ensembl"/>
        </authorList>
    </citation>
    <scope>IDENTIFICATION</scope>
</reference>
<evidence type="ECO:0000313" key="2">
    <source>
        <dbReference type="Proteomes" id="UP000694409"/>
    </source>
</evidence>
<keyword evidence="2" id="KW-1185">Reference proteome</keyword>
<dbReference type="Ensembl" id="ENSSCAT00000000875.1">
    <property type="protein sequence ID" value="ENSSCAP00000000776.1"/>
    <property type="gene ID" value="ENSSCAG00000000665.1"/>
</dbReference>
<dbReference type="AlphaFoldDB" id="A0A8C9L1E4"/>
<reference evidence="1" key="2">
    <citation type="submission" date="2025-09" db="UniProtKB">
        <authorList>
            <consortium name="Ensembl"/>
        </authorList>
    </citation>
    <scope>IDENTIFICATION</scope>
</reference>
<evidence type="ECO:0000313" key="1">
    <source>
        <dbReference type="Ensembl" id="ENSSCAP00000000776.1"/>
    </source>
</evidence>
<dbReference type="Proteomes" id="UP000694409">
    <property type="component" value="Unassembled WGS sequence"/>
</dbReference>
<organism evidence="1 2">
    <name type="scientific">Serinus canaria</name>
    <name type="common">Island canary</name>
    <name type="synonym">Fringilla canaria</name>
    <dbReference type="NCBI Taxonomy" id="9135"/>
    <lineage>
        <taxon>Eukaryota</taxon>
        <taxon>Metazoa</taxon>
        <taxon>Chordata</taxon>
        <taxon>Craniata</taxon>
        <taxon>Vertebrata</taxon>
        <taxon>Euteleostomi</taxon>
        <taxon>Archelosauria</taxon>
        <taxon>Archosauria</taxon>
        <taxon>Dinosauria</taxon>
        <taxon>Saurischia</taxon>
        <taxon>Theropoda</taxon>
        <taxon>Coelurosauria</taxon>
        <taxon>Aves</taxon>
        <taxon>Neognathae</taxon>
        <taxon>Neoaves</taxon>
        <taxon>Telluraves</taxon>
        <taxon>Australaves</taxon>
        <taxon>Passeriformes</taxon>
        <taxon>Passeroidea</taxon>
        <taxon>Fringillidae</taxon>
        <taxon>Carduelinae</taxon>
        <taxon>Serinus</taxon>
    </lineage>
</organism>
<protein>
    <submittedName>
        <fullName evidence="1">Uncharacterized protein</fullName>
    </submittedName>
</protein>
<accession>A0A8C9L1E4</accession>
<name>A0A8C9L1E4_SERCA</name>